<evidence type="ECO:0000259" key="9">
    <source>
        <dbReference type="PROSITE" id="PS50888"/>
    </source>
</evidence>
<comment type="subcellular location">
    <subcellularLocation>
        <location evidence="1">Nucleus</location>
    </subcellularLocation>
</comment>
<evidence type="ECO:0000256" key="8">
    <source>
        <dbReference type="SAM" id="MobiDB-lite"/>
    </source>
</evidence>
<evidence type="ECO:0000256" key="3">
    <source>
        <dbReference type="ARBA" id="ARBA00023015"/>
    </source>
</evidence>
<evidence type="ECO:0000256" key="6">
    <source>
        <dbReference type="ARBA" id="ARBA00023242"/>
    </source>
</evidence>
<dbReference type="GO" id="GO:0043565">
    <property type="term" value="F:sequence-specific DNA binding"/>
    <property type="evidence" value="ECO:0007669"/>
    <property type="project" value="TreeGrafter"/>
</dbReference>
<dbReference type="PANTHER" id="PTHR31945:SF129">
    <property type="entry name" value="TRANSCRIPTION FACTOR SCREAM2"/>
    <property type="match status" value="1"/>
</dbReference>
<dbReference type="CDD" id="cd04873">
    <property type="entry name" value="ACT_UUR-ACR-like"/>
    <property type="match status" value="1"/>
</dbReference>
<keyword evidence="3" id="KW-0805">Transcription regulation</keyword>
<organism evidence="10 11">
    <name type="scientific">Oldenlandia corymbosa var. corymbosa</name>
    <dbReference type="NCBI Taxonomy" id="529605"/>
    <lineage>
        <taxon>Eukaryota</taxon>
        <taxon>Viridiplantae</taxon>
        <taxon>Streptophyta</taxon>
        <taxon>Embryophyta</taxon>
        <taxon>Tracheophyta</taxon>
        <taxon>Spermatophyta</taxon>
        <taxon>Magnoliopsida</taxon>
        <taxon>eudicotyledons</taxon>
        <taxon>Gunneridae</taxon>
        <taxon>Pentapetalae</taxon>
        <taxon>asterids</taxon>
        <taxon>lamiids</taxon>
        <taxon>Gentianales</taxon>
        <taxon>Rubiaceae</taxon>
        <taxon>Rubioideae</taxon>
        <taxon>Spermacoceae</taxon>
        <taxon>Hedyotis-Oldenlandia complex</taxon>
        <taxon>Oldenlandia</taxon>
    </lineage>
</organism>
<reference evidence="10" key="1">
    <citation type="submission" date="2023-03" db="EMBL/GenBank/DDBJ databases">
        <authorList>
            <person name="Julca I."/>
        </authorList>
    </citation>
    <scope>NUCLEOTIDE SEQUENCE</scope>
</reference>
<evidence type="ECO:0000256" key="2">
    <source>
        <dbReference type="ARBA" id="ARBA00022473"/>
    </source>
</evidence>
<dbReference type="GO" id="GO:0046983">
    <property type="term" value="F:protein dimerization activity"/>
    <property type="evidence" value="ECO:0007669"/>
    <property type="project" value="InterPro"/>
</dbReference>
<dbReference type="InterPro" id="IPR054502">
    <property type="entry name" value="bHLH-TF_ACT-like_plant"/>
</dbReference>
<name>A0AAV1E0S0_OLDCO</name>
<evidence type="ECO:0000256" key="1">
    <source>
        <dbReference type="ARBA" id="ARBA00004123"/>
    </source>
</evidence>
<keyword evidence="4" id="KW-0238">DNA-binding</keyword>
<dbReference type="InterPro" id="IPR011598">
    <property type="entry name" value="bHLH_dom"/>
</dbReference>
<evidence type="ECO:0000313" key="10">
    <source>
        <dbReference type="EMBL" id="CAI9113735.1"/>
    </source>
</evidence>
<dbReference type="Proteomes" id="UP001161247">
    <property type="component" value="Chromosome 7"/>
</dbReference>
<dbReference type="PANTHER" id="PTHR31945">
    <property type="entry name" value="TRANSCRIPTION FACTOR SCREAM2-RELATED"/>
    <property type="match status" value="1"/>
</dbReference>
<keyword evidence="7" id="KW-0175">Coiled coil</keyword>
<proteinExistence type="predicted"/>
<evidence type="ECO:0000256" key="7">
    <source>
        <dbReference type="SAM" id="Coils"/>
    </source>
</evidence>
<dbReference type="InterPro" id="IPR036638">
    <property type="entry name" value="HLH_DNA-bd_sf"/>
</dbReference>
<dbReference type="Gene3D" id="4.10.280.10">
    <property type="entry name" value="Helix-loop-helix DNA-binding domain"/>
    <property type="match status" value="1"/>
</dbReference>
<keyword evidence="5" id="KW-0804">Transcription</keyword>
<dbReference type="EMBL" id="OX459124">
    <property type="protein sequence ID" value="CAI9113735.1"/>
    <property type="molecule type" value="Genomic_DNA"/>
</dbReference>
<evidence type="ECO:0000256" key="5">
    <source>
        <dbReference type="ARBA" id="ARBA00023163"/>
    </source>
</evidence>
<sequence length="590" mass="63299">MLSRVNSMVWMDDKDGETASWDQKTMNNGNVNDPNNGGGVVNLENKEHMELGSLPSFKSMLGVEEDDSDWYLGGGSGNQNDNANNGGNMQAHLDMRDISFSASFTNDADHHQNLILQPVDSSASCSPSPASVVFNNLDPSQVHHHYFMQPPPKTNMLVGLNALASAQLDNGGFDLSCESSFLDNHQGLNAFGRGGVGVLGGAFTDLGSQSQLGSPNLNSGTQFSNAHLLQMPQPGVGFGSSLGGFGEGSGNVNSLFFNRSKLLQPLDNFTSIGSQPTLFQKRAALRKNLANSSSNLGVLGGEIGHSSGNNEGYDKNKEAVEVGGLKRKISIGDDFEDASIDGSNLNYDSDEFLDTTNNNNSKLMEEAGKNGGISSNANSTVTGGGGEDQKGKKKGLPAKNLMAERRRRKKLNDRLYMLRSVVPKISKMDRASILGDAIEYLKELLQKINDLQNELESTPTASALTPTTPFYPLTPTGSALPCRIKEEFCPSAFASPLSSPTGQPARIEVRLREGRAVNIHMFCGRRPGLLLSTMRALDTLGLDVQQAVISCFNGFALDIFRAEQCKDGQEIPPEHIKAVLLESAGFQGMV</sequence>
<feature type="domain" description="BHLH" evidence="9">
    <location>
        <begin position="395"/>
        <end position="444"/>
    </location>
</feature>
<dbReference type="GO" id="GO:0005634">
    <property type="term" value="C:nucleus"/>
    <property type="evidence" value="ECO:0007669"/>
    <property type="project" value="UniProtKB-SubCell"/>
</dbReference>
<dbReference type="SUPFAM" id="SSF47459">
    <property type="entry name" value="HLH, helix-loop-helix DNA-binding domain"/>
    <property type="match status" value="1"/>
</dbReference>
<gene>
    <name evidence="10" type="ORF">OLC1_LOCUS20682</name>
</gene>
<dbReference type="Pfam" id="PF00010">
    <property type="entry name" value="HLH"/>
    <property type="match status" value="1"/>
</dbReference>
<dbReference type="SMART" id="SM00353">
    <property type="entry name" value="HLH"/>
    <property type="match status" value="1"/>
</dbReference>
<protein>
    <submittedName>
        <fullName evidence="10">OLC1v1014398C2</fullName>
    </submittedName>
</protein>
<feature type="coiled-coil region" evidence="7">
    <location>
        <begin position="434"/>
        <end position="461"/>
    </location>
</feature>
<evidence type="ECO:0000313" key="11">
    <source>
        <dbReference type="Proteomes" id="UP001161247"/>
    </source>
</evidence>
<feature type="compositionally biased region" description="Polar residues" evidence="8">
    <location>
        <begin position="372"/>
        <end position="381"/>
    </location>
</feature>
<dbReference type="InterPro" id="IPR051358">
    <property type="entry name" value="TF_AMS/ICE1/BHLH6-like"/>
</dbReference>
<dbReference type="Pfam" id="PF22754">
    <property type="entry name" value="bHLH-TF_ACT-like_plant"/>
    <property type="match status" value="1"/>
</dbReference>
<dbReference type="CDD" id="cd11443">
    <property type="entry name" value="bHLH_AtAMS_like"/>
    <property type="match status" value="1"/>
</dbReference>
<accession>A0AAV1E0S0</accession>
<keyword evidence="2" id="KW-0217">Developmental protein</keyword>
<dbReference type="PROSITE" id="PS50888">
    <property type="entry name" value="BHLH"/>
    <property type="match status" value="1"/>
</dbReference>
<evidence type="ECO:0000256" key="4">
    <source>
        <dbReference type="ARBA" id="ARBA00023125"/>
    </source>
</evidence>
<keyword evidence="11" id="KW-1185">Reference proteome</keyword>
<dbReference type="FunFam" id="4.10.280.10:FF:000066">
    <property type="entry name" value="BHLH transcription factor"/>
    <property type="match status" value="1"/>
</dbReference>
<keyword evidence="6" id="KW-0539">Nucleus</keyword>
<feature type="region of interest" description="Disordered" evidence="8">
    <location>
        <begin position="367"/>
        <end position="396"/>
    </location>
</feature>
<dbReference type="AlphaFoldDB" id="A0AAV1E0S0"/>
<dbReference type="GO" id="GO:0003700">
    <property type="term" value="F:DNA-binding transcription factor activity"/>
    <property type="evidence" value="ECO:0007669"/>
    <property type="project" value="TreeGrafter"/>
</dbReference>